<accession>B1VM84</accession>
<dbReference type="InterPro" id="IPR032710">
    <property type="entry name" value="NTF2-like_dom_sf"/>
</dbReference>
<protein>
    <recommendedName>
        <fullName evidence="1">SnoaL-like domain-containing protein</fullName>
    </recommendedName>
</protein>
<dbReference type="SUPFAM" id="SSF54427">
    <property type="entry name" value="NTF2-like"/>
    <property type="match status" value="1"/>
</dbReference>
<dbReference type="Proteomes" id="UP000001685">
    <property type="component" value="Chromosome"/>
</dbReference>
<evidence type="ECO:0000259" key="1">
    <source>
        <dbReference type="Pfam" id="PF12680"/>
    </source>
</evidence>
<dbReference type="InterPro" id="IPR037401">
    <property type="entry name" value="SnoaL-like"/>
</dbReference>
<feature type="domain" description="SnoaL-like" evidence="1">
    <location>
        <begin position="41"/>
        <end position="143"/>
    </location>
</feature>
<evidence type="ECO:0000313" key="3">
    <source>
        <dbReference type="Proteomes" id="UP000001685"/>
    </source>
</evidence>
<reference evidence="3" key="1">
    <citation type="journal article" date="2008" name="J. Bacteriol.">
        <title>Genome sequence of the streptomycin-producing microorganism Streptomyces griseus IFO 13350.</title>
        <authorList>
            <person name="Ohnishi Y."/>
            <person name="Ishikawa J."/>
            <person name="Hara H."/>
            <person name="Suzuki H."/>
            <person name="Ikenoya M."/>
            <person name="Ikeda H."/>
            <person name="Yamashita A."/>
            <person name="Hattori M."/>
            <person name="Horinouchi S."/>
        </authorList>
    </citation>
    <scope>NUCLEOTIDE SEQUENCE [LARGE SCALE GENOMIC DNA]</scope>
    <source>
        <strain evidence="3">JCM 4626 / NBRC 13350</strain>
    </source>
</reference>
<gene>
    <name evidence="2" type="ordered locus">SGR_3365</name>
</gene>
<proteinExistence type="predicted"/>
<evidence type="ECO:0000313" key="2">
    <source>
        <dbReference type="EMBL" id="BAG20194.1"/>
    </source>
</evidence>
<dbReference type="Gene3D" id="3.10.450.50">
    <property type="match status" value="1"/>
</dbReference>
<dbReference type="AlphaFoldDB" id="B1VM84"/>
<dbReference type="EMBL" id="AP009493">
    <property type="protein sequence ID" value="BAG20194.1"/>
    <property type="molecule type" value="Genomic_DNA"/>
</dbReference>
<dbReference type="HOGENOM" id="CLU_136060_2_1_11"/>
<dbReference type="KEGG" id="sgr:SGR_3365"/>
<dbReference type="Pfam" id="PF12680">
    <property type="entry name" value="SnoaL_2"/>
    <property type="match status" value="1"/>
</dbReference>
<name>B1VM84_STRGG</name>
<sequence>MGAAPRGFSGRLSVVGPTLFLMTEMTGSGSGTTTAALRGAVETYWSTAEARDWDGFGATLAEDVVYELPQTRERILGRERYLRFNQEYPGDWHVRVERIVADAEGRQAAARTGFTVTGDQEGDPGEELDAIHFFTFDEEGLITGVTDFWPESYEPPAGREHLVERY</sequence>
<dbReference type="eggNOG" id="COG3631">
    <property type="taxonomic scope" value="Bacteria"/>
</dbReference>
<organism evidence="2 3">
    <name type="scientific">Streptomyces griseus subsp. griseus (strain JCM 4626 / CBS 651.72 / NBRC 13350 / KCC S-0626 / ISP 5235)</name>
    <dbReference type="NCBI Taxonomy" id="455632"/>
    <lineage>
        <taxon>Bacteria</taxon>
        <taxon>Bacillati</taxon>
        <taxon>Actinomycetota</taxon>
        <taxon>Actinomycetes</taxon>
        <taxon>Kitasatosporales</taxon>
        <taxon>Streptomycetaceae</taxon>
        <taxon>Streptomyces</taxon>
    </lineage>
</organism>